<keyword evidence="8" id="KW-1185">Reference proteome</keyword>
<dbReference type="InterPro" id="IPR023827">
    <property type="entry name" value="Peptidase_S8_Asp-AS"/>
</dbReference>
<dbReference type="InterPro" id="IPR015500">
    <property type="entry name" value="Peptidase_S8_subtilisin-rel"/>
</dbReference>
<evidence type="ECO:0000256" key="4">
    <source>
        <dbReference type="ARBA" id="ARBA00022825"/>
    </source>
</evidence>
<evidence type="ECO:0000313" key="8">
    <source>
        <dbReference type="Proteomes" id="UP000268162"/>
    </source>
</evidence>
<dbReference type="GO" id="GO:0006508">
    <property type="term" value="P:proteolysis"/>
    <property type="evidence" value="ECO:0007669"/>
    <property type="project" value="UniProtKB-KW"/>
</dbReference>
<dbReference type="PROSITE" id="PS00136">
    <property type="entry name" value="SUBTILASE_ASP"/>
    <property type="match status" value="1"/>
</dbReference>
<name>A0A4P9ZQF0_9FUNG</name>
<dbReference type="EMBL" id="ML002851">
    <property type="protein sequence ID" value="RKP35515.1"/>
    <property type="molecule type" value="Genomic_DNA"/>
</dbReference>
<dbReference type="AlphaFoldDB" id="A0A4P9ZQF0"/>
<protein>
    <submittedName>
        <fullName evidence="7">Peptidase S8/S53 domain-containing protein</fullName>
    </submittedName>
</protein>
<dbReference type="Pfam" id="PF00082">
    <property type="entry name" value="Peptidase_S8"/>
    <property type="match status" value="1"/>
</dbReference>
<reference evidence="8" key="1">
    <citation type="journal article" date="2018" name="Nat. Microbiol.">
        <title>Leveraging single-cell genomics to expand the fungal tree of life.</title>
        <authorList>
            <person name="Ahrendt S.R."/>
            <person name="Quandt C.A."/>
            <person name="Ciobanu D."/>
            <person name="Clum A."/>
            <person name="Salamov A."/>
            <person name="Andreopoulos B."/>
            <person name="Cheng J.F."/>
            <person name="Woyke T."/>
            <person name="Pelin A."/>
            <person name="Henrissat B."/>
            <person name="Reynolds N.K."/>
            <person name="Benny G.L."/>
            <person name="Smith M.E."/>
            <person name="James T.Y."/>
            <person name="Grigoriev I.V."/>
        </authorList>
    </citation>
    <scope>NUCLEOTIDE SEQUENCE [LARGE SCALE GENOMIC DNA]</scope>
    <source>
        <strain evidence="8">RSA 468</strain>
    </source>
</reference>
<sequence length="308" mass="32179">MDIVHAIVPNQIFTQEGTVDLRARQASTNLALTQINHVHTGVSTLASTYGTTGAGVKIGIIDSGIDYTHPAFGNCFKTTNCKVGYGYDLVGDVFTGSNTPQPKANPLDQCNGHGTHVAGIIAGNNGNFKGVAPGATLGVYRVMGCASKTNSAMLIQALQMAYLDGMKIINLSISAPSGFNADIDAFCSDFLFSRGVMIVAAAGNEGVRSFWMTGSPATGTNVITVGSMEPPTVYGYGLTFTNPTGVYQVLNNPYANRVSTFSSRGPGLAMEMKPTLVAPGSNVYSTYPVNFGSYTIMSGTSMASPYVA</sequence>
<keyword evidence="2 5" id="KW-0645">Protease</keyword>
<evidence type="ECO:0000259" key="6">
    <source>
        <dbReference type="Pfam" id="PF00082"/>
    </source>
</evidence>
<evidence type="ECO:0000256" key="2">
    <source>
        <dbReference type="ARBA" id="ARBA00022670"/>
    </source>
</evidence>
<evidence type="ECO:0000256" key="5">
    <source>
        <dbReference type="PROSITE-ProRule" id="PRU01240"/>
    </source>
</evidence>
<accession>A0A4P9ZQF0</accession>
<feature type="active site" description="Charge relay system" evidence="5">
    <location>
        <position position="62"/>
    </location>
</feature>
<dbReference type="GO" id="GO:0005615">
    <property type="term" value="C:extracellular space"/>
    <property type="evidence" value="ECO:0007669"/>
    <property type="project" value="TreeGrafter"/>
</dbReference>
<dbReference type="PRINTS" id="PR00723">
    <property type="entry name" value="SUBTILISIN"/>
</dbReference>
<evidence type="ECO:0000313" key="7">
    <source>
        <dbReference type="EMBL" id="RKP35515.1"/>
    </source>
</evidence>
<dbReference type="SUPFAM" id="SSF52743">
    <property type="entry name" value="Subtilisin-like"/>
    <property type="match status" value="1"/>
</dbReference>
<feature type="domain" description="Peptidase S8/S53" evidence="6">
    <location>
        <begin position="53"/>
        <end position="308"/>
    </location>
</feature>
<dbReference type="STRING" id="215637.A0A4P9ZQF0"/>
<dbReference type="CDD" id="cd07489">
    <property type="entry name" value="Peptidases_S8_5"/>
    <property type="match status" value="1"/>
</dbReference>
<proteinExistence type="inferred from homology"/>
<comment type="similarity">
    <text evidence="1 5">Belongs to the peptidase S8 family.</text>
</comment>
<evidence type="ECO:0000256" key="3">
    <source>
        <dbReference type="ARBA" id="ARBA00022801"/>
    </source>
</evidence>
<dbReference type="Proteomes" id="UP000268162">
    <property type="component" value="Unassembled WGS sequence"/>
</dbReference>
<dbReference type="PROSITE" id="PS00137">
    <property type="entry name" value="SUBTILASE_HIS"/>
    <property type="match status" value="1"/>
</dbReference>
<feature type="active site" description="Charge relay system" evidence="5">
    <location>
        <position position="113"/>
    </location>
</feature>
<dbReference type="Gene3D" id="3.40.50.200">
    <property type="entry name" value="Peptidase S8/S53 domain"/>
    <property type="match status" value="1"/>
</dbReference>
<dbReference type="InterPro" id="IPR022398">
    <property type="entry name" value="Peptidase_S8_His-AS"/>
</dbReference>
<feature type="non-terminal residue" evidence="7">
    <location>
        <position position="308"/>
    </location>
</feature>
<dbReference type="PROSITE" id="PS51892">
    <property type="entry name" value="SUBTILASE"/>
    <property type="match status" value="1"/>
</dbReference>
<evidence type="ECO:0000256" key="1">
    <source>
        <dbReference type="ARBA" id="ARBA00011073"/>
    </source>
</evidence>
<dbReference type="InterPro" id="IPR036852">
    <property type="entry name" value="Peptidase_S8/S53_dom_sf"/>
</dbReference>
<dbReference type="PANTHER" id="PTHR43806">
    <property type="entry name" value="PEPTIDASE S8"/>
    <property type="match status" value="1"/>
</dbReference>
<gene>
    <name evidence="7" type="ORF">BJ085DRAFT_16883</name>
</gene>
<dbReference type="PANTHER" id="PTHR43806:SF66">
    <property type="entry name" value="SERIN ENDOPEPTIDASE"/>
    <property type="match status" value="1"/>
</dbReference>
<organism evidence="7 8">
    <name type="scientific">Dimargaris cristalligena</name>
    <dbReference type="NCBI Taxonomy" id="215637"/>
    <lineage>
        <taxon>Eukaryota</taxon>
        <taxon>Fungi</taxon>
        <taxon>Fungi incertae sedis</taxon>
        <taxon>Zoopagomycota</taxon>
        <taxon>Kickxellomycotina</taxon>
        <taxon>Dimargaritomycetes</taxon>
        <taxon>Dimargaritales</taxon>
        <taxon>Dimargaritaceae</taxon>
        <taxon>Dimargaris</taxon>
    </lineage>
</organism>
<keyword evidence="4 5" id="KW-0720">Serine protease</keyword>
<dbReference type="InterPro" id="IPR050131">
    <property type="entry name" value="Peptidase_S8_subtilisin-like"/>
</dbReference>
<dbReference type="InterPro" id="IPR034187">
    <property type="entry name" value="Peptidases_S8_5"/>
</dbReference>
<feature type="active site" description="Charge relay system" evidence="5">
    <location>
        <position position="301"/>
    </location>
</feature>
<dbReference type="InterPro" id="IPR000209">
    <property type="entry name" value="Peptidase_S8/S53_dom"/>
</dbReference>
<keyword evidence="3 5" id="KW-0378">Hydrolase</keyword>
<dbReference type="GO" id="GO:0004252">
    <property type="term" value="F:serine-type endopeptidase activity"/>
    <property type="evidence" value="ECO:0007669"/>
    <property type="project" value="UniProtKB-UniRule"/>
</dbReference>